<evidence type="ECO:0000256" key="7">
    <source>
        <dbReference type="ARBA" id="ARBA00022842"/>
    </source>
</evidence>
<feature type="domain" description="GHMP kinase N-terminal" evidence="11">
    <location>
        <begin position="113"/>
        <end position="182"/>
    </location>
</feature>
<feature type="region of interest" description="Disordered" evidence="10">
    <location>
        <begin position="343"/>
        <end position="370"/>
    </location>
</feature>
<keyword evidence="8" id="KW-0443">Lipid metabolism</keyword>
<feature type="compositionally biased region" description="Low complexity" evidence="10">
    <location>
        <begin position="343"/>
        <end position="354"/>
    </location>
</feature>
<evidence type="ECO:0000256" key="5">
    <source>
        <dbReference type="ARBA" id="ARBA00022777"/>
    </source>
</evidence>
<evidence type="ECO:0000256" key="10">
    <source>
        <dbReference type="SAM" id="MobiDB-lite"/>
    </source>
</evidence>
<keyword evidence="4" id="KW-0547">Nucleotide-binding</keyword>
<evidence type="ECO:0000259" key="12">
    <source>
        <dbReference type="Pfam" id="PF08544"/>
    </source>
</evidence>
<accession>A0ABY8H5N2</accession>
<evidence type="ECO:0000256" key="6">
    <source>
        <dbReference type="ARBA" id="ARBA00022840"/>
    </source>
</evidence>
<dbReference type="PANTHER" id="PTHR43290">
    <property type="entry name" value="MEVALONATE KINASE"/>
    <property type="match status" value="1"/>
</dbReference>
<dbReference type="Gene3D" id="3.30.70.890">
    <property type="entry name" value="GHMP kinase, C-terminal domain"/>
    <property type="match status" value="1"/>
</dbReference>
<evidence type="ECO:0000259" key="11">
    <source>
        <dbReference type="Pfam" id="PF00288"/>
    </source>
</evidence>
<dbReference type="EMBL" id="CP121252">
    <property type="protein sequence ID" value="WFP16256.1"/>
    <property type="molecule type" value="Genomic_DNA"/>
</dbReference>
<keyword evidence="1" id="KW-0963">Cytoplasm</keyword>
<dbReference type="Pfam" id="PF00288">
    <property type="entry name" value="GHMP_kinases_N"/>
    <property type="match status" value="1"/>
</dbReference>
<keyword evidence="6" id="KW-0067">ATP-binding</keyword>
<dbReference type="InterPro" id="IPR013750">
    <property type="entry name" value="GHMP_kinase_C_dom"/>
</dbReference>
<feature type="region of interest" description="Disordered" evidence="10">
    <location>
        <begin position="1"/>
        <end position="38"/>
    </location>
</feature>
<dbReference type="InterPro" id="IPR014721">
    <property type="entry name" value="Ribsml_uS5_D2-typ_fold_subgr"/>
</dbReference>
<evidence type="ECO:0000256" key="9">
    <source>
        <dbReference type="ARBA" id="ARBA00029438"/>
    </source>
</evidence>
<dbReference type="PRINTS" id="PR00959">
    <property type="entry name" value="MEVGALKINASE"/>
</dbReference>
<evidence type="ECO:0000256" key="4">
    <source>
        <dbReference type="ARBA" id="ARBA00022741"/>
    </source>
</evidence>
<dbReference type="Proteomes" id="UP001219037">
    <property type="component" value="Chromosome"/>
</dbReference>
<name>A0ABY8H5N2_9MICC</name>
<dbReference type="InterPro" id="IPR036554">
    <property type="entry name" value="GHMP_kinase_C_sf"/>
</dbReference>
<evidence type="ECO:0000256" key="3">
    <source>
        <dbReference type="ARBA" id="ARBA00022679"/>
    </source>
</evidence>
<keyword evidence="5 13" id="KW-0418">Kinase</keyword>
<keyword evidence="2" id="KW-0444">Lipid biosynthesis</keyword>
<organism evidence="13 14">
    <name type="scientific">Citricoccus muralis</name>
    <dbReference type="NCBI Taxonomy" id="169134"/>
    <lineage>
        <taxon>Bacteria</taxon>
        <taxon>Bacillati</taxon>
        <taxon>Actinomycetota</taxon>
        <taxon>Actinomycetes</taxon>
        <taxon>Micrococcales</taxon>
        <taxon>Micrococcaceae</taxon>
        <taxon>Citricoccus</taxon>
    </lineage>
</organism>
<evidence type="ECO:0000256" key="1">
    <source>
        <dbReference type="ARBA" id="ARBA00022490"/>
    </source>
</evidence>
<dbReference type="PANTHER" id="PTHR43290:SF2">
    <property type="entry name" value="MEVALONATE KINASE"/>
    <property type="match status" value="1"/>
</dbReference>
<evidence type="ECO:0000313" key="14">
    <source>
        <dbReference type="Proteomes" id="UP001219037"/>
    </source>
</evidence>
<dbReference type="Pfam" id="PF08544">
    <property type="entry name" value="GHMP_kinases_C"/>
    <property type="match status" value="1"/>
</dbReference>
<dbReference type="InterPro" id="IPR006205">
    <property type="entry name" value="Mev_gal_kin"/>
</dbReference>
<evidence type="ECO:0000313" key="13">
    <source>
        <dbReference type="EMBL" id="WFP16256.1"/>
    </source>
</evidence>
<protein>
    <submittedName>
        <fullName evidence="13">Mevalonate kinase</fullName>
        <ecNumber evidence="13">2.7.1.36</ecNumber>
    </submittedName>
</protein>
<evidence type="ECO:0000256" key="2">
    <source>
        <dbReference type="ARBA" id="ARBA00022516"/>
    </source>
</evidence>
<dbReference type="RefSeq" id="WP_278157409.1">
    <property type="nucleotide sequence ID" value="NZ_CP121252.1"/>
</dbReference>
<dbReference type="InterPro" id="IPR020568">
    <property type="entry name" value="Ribosomal_Su5_D2-typ_SF"/>
</dbReference>
<dbReference type="GO" id="GO:0004496">
    <property type="term" value="F:mevalonate kinase activity"/>
    <property type="evidence" value="ECO:0007669"/>
    <property type="project" value="UniProtKB-EC"/>
</dbReference>
<dbReference type="InterPro" id="IPR006204">
    <property type="entry name" value="GHMP_kinase_N_dom"/>
</dbReference>
<proteinExistence type="predicted"/>
<keyword evidence="14" id="KW-1185">Reference proteome</keyword>
<sequence>MTSETPWRRHRAPDTSAPEPSAADASGPSSLTAPVTASHAGLGSAHGKAILIGEHAVVYGAPAIVLPLLDLQAAASVREAKTATITSDLYTGPISQAPAMMAPIIRAGQAAAERVDLRPDRLEVIVRSTIPYERGLGSSAAVSAAIVRAVANAGGVRLSPAETHALVQEAEQIAHGTSSGLDGHAVQSLTPLRFQAGKPTTVKVAERMTFVIADTGTSGSTSSAVNGVRMLRTVLPEAVERMTRDLTEVVEDSADALAVGDAPRLGRNMNAAHRHLARIGVSSPALDALVAVALEAGAYGAKLTGSGLGGCVLALAPSLEVAGDLAAAMTSVGATRVWTTSLVPTTPTTHTAPTARVSPAPSADTPQEAP</sequence>
<evidence type="ECO:0000256" key="8">
    <source>
        <dbReference type="ARBA" id="ARBA00023098"/>
    </source>
</evidence>
<dbReference type="Gene3D" id="3.30.230.10">
    <property type="match status" value="1"/>
</dbReference>
<feature type="domain" description="GHMP kinase C-terminal" evidence="12">
    <location>
        <begin position="254"/>
        <end position="333"/>
    </location>
</feature>
<comment type="pathway">
    <text evidence="9">Isoprenoid biosynthesis; isopentenyl diphosphate biosynthesis via mevalonate pathway; isopentenyl diphosphate from (R)-mevalonate: step 1/3.</text>
</comment>
<gene>
    <name evidence="13" type="primary">mvk</name>
    <name evidence="13" type="ORF">P8192_12835</name>
</gene>
<reference evidence="13 14" key="1">
    <citation type="submission" date="2023-04" db="EMBL/GenBank/DDBJ databases">
        <title>Funneling lignin-derived compounds into biodiesel using alkali-halophilic Citricoccus sp. P2.</title>
        <authorList>
            <person name="Luo C.-B."/>
        </authorList>
    </citation>
    <scope>NUCLEOTIDE SEQUENCE [LARGE SCALE GENOMIC DNA]</scope>
    <source>
        <strain evidence="13 14">P2</strain>
    </source>
</reference>
<dbReference type="SUPFAM" id="SSF54211">
    <property type="entry name" value="Ribosomal protein S5 domain 2-like"/>
    <property type="match status" value="1"/>
</dbReference>
<keyword evidence="7" id="KW-0460">Magnesium</keyword>
<dbReference type="NCBIfam" id="TIGR00549">
    <property type="entry name" value="mevalon_kin"/>
    <property type="match status" value="1"/>
</dbReference>
<keyword evidence="3 13" id="KW-0808">Transferase</keyword>
<dbReference type="EC" id="2.7.1.36" evidence="13"/>
<dbReference type="SUPFAM" id="SSF55060">
    <property type="entry name" value="GHMP Kinase, C-terminal domain"/>
    <property type="match status" value="1"/>
</dbReference>